<organism evidence="4 5">
    <name type="scientific">Tritrichomonas foetus</name>
    <dbReference type="NCBI Taxonomy" id="1144522"/>
    <lineage>
        <taxon>Eukaryota</taxon>
        <taxon>Metamonada</taxon>
        <taxon>Parabasalia</taxon>
        <taxon>Tritrichomonadida</taxon>
        <taxon>Tritrichomonadidae</taxon>
        <taxon>Tritrichomonas</taxon>
    </lineage>
</organism>
<dbReference type="PANTHER" id="PTHR30244:SF34">
    <property type="entry name" value="DTDP-4-AMINO-4,6-DIDEOXYGALACTOSE TRANSAMINASE"/>
    <property type="match status" value="1"/>
</dbReference>
<evidence type="ECO:0000313" key="4">
    <source>
        <dbReference type="EMBL" id="OHS93379.1"/>
    </source>
</evidence>
<dbReference type="GO" id="GO:0000271">
    <property type="term" value="P:polysaccharide biosynthetic process"/>
    <property type="evidence" value="ECO:0007669"/>
    <property type="project" value="TreeGrafter"/>
</dbReference>
<keyword evidence="5" id="KW-1185">Reference proteome</keyword>
<reference evidence="4" key="1">
    <citation type="submission" date="2016-10" db="EMBL/GenBank/DDBJ databases">
        <authorList>
            <person name="Benchimol M."/>
            <person name="Almeida L.G."/>
            <person name="Vasconcelos A.T."/>
            <person name="Perreira-Neves A."/>
            <person name="Rosa I.A."/>
            <person name="Tasca T."/>
            <person name="Bogo M.R."/>
            <person name="de Souza W."/>
        </authorList>
    </citation>
    <scope>NUCLEOTIDE SEQUENCE [LARGE SCALE GENOMIC DNA]</scope>
    <source>
        <strain evidence="4">K</strain>
    </source>
</reference>
<sequence length="398" mass="44933">MSVRKVWYAPNMKQAYNEEEIEAVKQCLEDGWLAPGPRTAEFEKQVCAKFGKKFGLFVNSGSSANMLAYISAGISQGVEVITPACTFSTTVAPLVQLGADVKFCDVHPNCYIPTVDQVLTRLSSNTKAIVIPNLLGNKPDWKQLRERLNQMGRSDIILIEDSCDTMTYTEITDIATCSFYASHIITAGGGGGIVMFNDQKQYGKALCIRDWGRAGSNSEEFGERFNHGLIDGIQYDWKFIYCEFGYNFKSSEMNAAFGLVQMKKLPEFERKRASLMQRYLNTLKSNEYASKYYKFPQTVVDEQILWLAFPLACADRTAIIEHLEKNQIQTRVTMAGNILRHPIYAKKFEEEAKIGFPVSDQVMREGFLVGCHHGLTEEDVDRVCAVLIEFAQERLSKQ</sequence>
<dbReference type="SUPFAM" id="SSF53383">
    <property type="entry name" value="PLP-dependent transferases"/>
    <property type="match status" value="1"/>
</dbReference>
<dbReference type="Gene3D" id="3.40.640.10">
    <property type="entry name" value="Type I PLP-dependent aspartate aminotransferase-like (Major domain)"/>
    <property type="match status" value="1"/>
</dbReference>
<dbReference type="RefSeq" id="XP_068346516.1">
    <property type="nucleotide sequence ID" value="XM_068513136.1"/>
</dbReference>
<comment type="caution">
    <text evidence="4">The sequence shown here is derived from an EMBL/GenBank/DDBJ whole genome shotgun (WGS) entry which is preliminary data.</text>
</comment>
<dbReference type="InterPro" id="IPR015424">
    <property type="entry name" value="PyrdxlP-dep_Trfase"/>
</dbReference>
<evidence type="ECO:0000256" key="3">
    <source>
        <dbReference type="ARBA" id="ARBA00037999"/>
    </source>
</evidence>
<dbReference type="FunFam" id="3.40.640.10:FF:000079">
    <property type="entry name" value="LPS biosynthesis protein"/>
    <property type="match status" value="1"/>
</dbReference>
<evidence type="ECO:0000256" key="2">
    <source>
        <dbReference type="ARBA" id="ARBA00022898"/>
    </source>
</evidence>
<comment type="similarity">
    <text evidence="3">Belongs to the DegT/DnrJ/EryC1 family.</text>
</comment>
<dbReference type="PIRSF" id="PIRSF000390">
    <property type="entry name" value="PLP_StrS"/>
    <property type="match status" value="1"/>
</dbReference>
<dbReference type="VEuPathDB" id="TrichDB:TRFO_40324"/>
<evidence type="ECO:0000313" key="5">
    <source>
        <dbReference type="Proteomes" id="UP000179807"/>
    </source>
</evidence>
<keyword evidence="4" id="KW-0808">Transferase</keyword>
<keyword evidence="2" id="KW-0663">Pyridoxal phosphate</keyword>
<gene>
    <name evidence="4" type="ORF">TRFO_40324</name>
</gene>
<dbReference type="Proteomes" id="UP000179807">
    <property type="component" value="Unassembled WGS sequence"/>
</dbReference>
<dbReference type="EMBL" id="MLAK01001406">
    <property type="protein sequence ID" value="OHS93379.1"/>
    <property type="molecule type" value="Genomic_DNA"/>
</dbReference>
<dbReference type="Gene3D" id="3.90.1150.10">
    <property type="entry name" value="Aspartate Aminotransferase, domain 1"/>
    <property type="match status" value="1"/>
</dbReference>
<protein>
    <submittedName>
        <fullName evidence="4">DegT/DnrJ/EryC1/StrS aminotransferase family protein</fullName>
    </submittedName>
</protein>
<keyword evidence="4" id="KW-0032">Aminotransferase</keyword>
<dbReference type="Pfam" id="PF01041">
    <property type="entry name" value="DegT_DnrJ_EryC1"/>
    <property type="match status" value="1"/>
</dbReference>
<dbReference type="GO" id="GO:0008483">
    <property type="term" value="F:transaminase activity"/>
    <property type="evidence" value="ECO:0007669"/>
    <property type="project" value="UniProtKB-KW"/>
</dbReference>
<dbReference type="OrthoDB" id="422066at2759"/>
<comment type="cofactor">
    <cofactor evidence="1">
        <name>pyridoxal 5'-phosphate</name>
        <dbReference type="ChEBI" id="CHEBI:597326"/>
    </cofactor>
</comment>
<proteinExistence type="inferred from homology"/>
<dbReference type="InterPro" id="IPR000653">
    <property type="entry name" value="DegT/StrS_aminotransferase"/>
</dbReference>
<dbReference type="InterPro" id="IPR015421">
    <property type="entry name" value="PyrdxlP-dep_Trfase_major"/>
</dbReference>
<dbReference type="PANTHER" id="PTHR30244">
    <property type="entry name" value="TRANSAMINASE"/>
    <property type="match status" value="1"/>
</dbReference>
<dbReference type="GeneID" id="94847840"/>
<name>A0A1J4J6U5_9EUKA</name>
<dbReference type="GO" id="GO:0030170">
    <property type="term" value="F:pyridoxal phosphate binding"/>
    <property type="evidence" value="ECO:0007669"/>
    <property type="project" value="TreeGrafter"/>
</dbReference>
<dbReference type="InterPro" id="IPR015422">
    <property type="entry name" value="PyrdxlP-dep_Trfase_small"/>
</dbReference>
<evidence type="ECO:0000256" key="1">
    <source>
        <dbReference type="ARBA" id="ARBA00001933"/>
    </source>
</evidence>
<dbReference type="AlphaFoldDB" id="A0A1J4J6U5"/>
<accession>A0A1J4J6U5</accession>